<dbReference type="Proteomes" id="UP000195868">
    <property type="component" value="Unassembled WGS sequence"/>
</dbReference>
<gene>
    <name evidence="1" type="ORF">B5G22_03735</name>
</gene>
<evidence type="ECO:0000313" key="1">
    <source>
        <dbReference type="EMBL" id="OUN49074.1"/>
    </source>
</evidence>
<accession>A0A1Y3UK01</accession>
<protein>
    <submittedName>
        <fullName evidence="1">Uncharacterized protein</fullName>
    </submittedName>
</protein>
<comment type="caution">
    <text evidence="1">The sequence shown here is derived from an EMBL/GenBank/DDBJ whole genome shotgun (WGS) entry which is preliminary data.</text>
</comment>
<proteinExistence type="predicted"/>
<dbReference type="EMBL" id="NFHN01000010">
    <property type="protein sequence ID" value="OUN49074.1"/>
    <property type="molecule type" value="Genomic_DNA"/>
</dbReference>
<organism evidence="1 2">
    <name type="scientific">Limosilactobacillus reuteri</name>
    <name type="common">Lactobacillus reuteri</name>
    <dbReference type="NCBI Taxonomy" id="1598"/>
    <lineage>
        <taxon>Bacteria</taxon>
        <taxon>Bacillati</taxon>
        <taxon>Bacillota</taxon>
        <taxon>Bacilli</taxon>
        <taxon>Lactobacillales</taxon>
        <taxon>Lactobacillaceae</taxon>
        <taxon>Limosilactobacillus</taxon>
    </lineage>
</organism>
<dbReference type="AlphaFoldDB" id="A0A1Y3UK01"/>
<sequence>MIALDERKAQYKPRKINDVIEFEGELYVVVAIGKTNVLNNGCFETKLLCQSPVEDDSCFELNTTISKPKIVKNMSYRDIRPGDFVRVGGTTNKYARLVGLASLEWAFTDLMVSWVVEPVQPISKRDCIRLVKEYKRAKLHESHELLSNQKVIKLNFGKV</sequence>
<reference evidence="2" key="1">
    <citation type="submission" date="2017-04" db="EMBL/GenBank/DDBJ databases">
        <title>Function of individual gut microbiota members based on whole genome sequencing of pure cultures obtained from chicken caecum.</title>
        <authorList>
            <person name="Medvecky M."/>
            <person name="Cejkova D."/>
            <person name="Polansky O."/>
            <person name="Karasova D."/>
            <person name="Kubasova T."/>
            <person name="Cizek A."/>
            <person name="Rychlik I."/>
        </authorList>
    </citation>
    <scope>NUCLEOTIDE SEQUENCE [LARGE SCALE GENOMIC DNA]</scope>
    <source>
        <strain evidence="2">An71</strain>
    </source>
</reference>
<name>A0A1Y3UK01_LIMRT</name>
<dbReference type="RefSeq" id="WP_087214777.1">
    <property type="nucleotide sequence ID" value="NZ_NFHN01000010.1"/>
</dbReference>
<evidence type="ECO:0000313" key="2">
    <source>
        <dbReference type="Proteomes" id="UP000195868"/>
    </source>
</evidence>